<keyword evidence="1" id="KW-0175">Coiled coil</keyword>
<reference evidence="3 4" key="1">
    <citation type="journal article" date="2019" name="Environ. Microbiol.">
        <title>At the nexus of three kingdoms: the genome of the mycorrhizal fungus Gigaspora margarita provides insights into plant, endobacterial and fungal interactions.</title>
        <authorList>
            <person name="Venice F."/>
            <person name="Ghignone S."/>
            <person name="Salvioli di Fossalunga A."/>
            <person name="Amselem J."/>
            <person name="Novero M."/>
            <person name="Xianan X."/>
            <person name="Sedzielewska Toro K."/>
            <person name="Morin E."/>
            <person name="Lipzen A."/>
            <person name="Grigoriev I.V."/>
            <person name="Henrissat B."/>
            <person name="Martin F.M."/>
            <person name="Bonfante P."/>
        </authorList>
    </citation>
    <scope>NUCLEOTIDE SEQUENCE [LARGE SCALE GENOMIC DNA]</scope>
    <source>
        <strain evidence="3 4">BEG34</strain>
    </source>
</reference>
<dbReference type="OrthoDB" id="2448326at2759"/>
<feature type="coiled-coil region" evidence="1">
    <location>
        <begin position="31"/>
        <end position="82"/>
    </location>
</feature>
<evidence type="ECO:0000256" key="2">
    <source>
        <dbReference type="SAM" id="MobiDB-lite"/>
    </source>
</evidence>
<comment type="caution">
    <text evidence="3">The sequence shown here is derived from an EMBL/GenBank/DDBJ whole genome shotgun (WGS) entry which is preliminary data.</text>
</comment>
<protein>
    <submittedName>
        <fullName evidence="3">Uncharacterized protein</fullName>
    </submittedName>
</protein>
<dbReference type="EMBL" id="WTPW01000077">
    <property type="protein sequence ID" value="KAF0551460.1"/>
    <property type="molecule type" value="Genomic_DNA"/>
</dbReference>
<feature type="region of interest" description="Disordered" evidence="2">
    <location>
        <begin position="739"/>
        <end position="761"/>
    </location>
</feature>
<evidence type="ECO:0000313" key="4">
    <source>
        <dbReference type="Proteomes" id="UP000439903"/>
    </source>
</evidence>
<proteinExistence type="predicted"/>
<name>A0A8H4B0X8_GIGMA</name>
<dbReference type="AlphaFoldDB" id="A0A8H4B0X8"/>
<feature type="compositionally biased region" description="Basic and acidic residues" evidence="2">
    <location>
        <begin position="740"/>
        <end position="755"/>
    </location>
</feature>
<evidence type="ECO:0000313" key="3">
    <source>
        <dbReference type="EMBL" id="KAF0551460.1"/>
    </source>
</evidence>
<accession>A0A8H4B0X8</accession>
<dbReference type="Proteomes" id="UP000439903">
    <property type="component" value="Unassembled WGS sequence"/>
</dbReference>
<keyword evidence="4" id="KW-1185">Reference proteome</keyword>
<gene>
    <name evidence="3" type="ORF">F8M41_023403</name>
</gene>
<organism evidence="3 4">
    <name type="scientific">Gigaspora margarita</name>
    <dbReference type="NCBI Taxonomy" id="4874"/>
    <lineage>
        <taxon>Eukaryota</taxon>
        <taxon>Fungi</taxon>
        <taxon>Fungi incertae sedis</taxon>
        <taxon>Mucoromycota</taxon>
        <taxon>Glomeromycotina</taxon>
        <taxon>Glomeromycetes</taxon>
        <taxon>Diversisporales</taxon>
        <taxon>Gigasporaceae</taxon>
        <taxon>Gigaspora</taxon>
    </lineage>
</organism>
<evidence type="ECO:0000256" key="1">
    <source>
        <dbReference type="SAM" id="Coils"/>
    </source>
</evidence>
<sequence length="761" mass="88712">MQNKNLKNSFNHLVTDYSKQLQVIEVKNSIISELEQKCKYFKKQVNDLSLRLKSLDLYKSQVEILTNEKNRLENENTYLKNQWNERYGTQQKRITEISKIALLERKLLYNDIIYLINDCSQFSLENLLAYNPLNWLKYHNPVIVKFIEVLTDNDDEQLYQKKVFKRIVAVDAIYKSQHSKYVSEINLAASAIKYTIARSKLIIDIDSHITGGGGYTKFINWIESLAIEPKLLPDRFLILAFDNEQKGQKNYLDRGHNTVVFHTVTSFVAFDFDSNNDSQLKINPWKTDLLSEDNINQLFYLSNDMKDILEIELHNFINEIISNLYSEKNQEANEIDKLVEKQNTLSFQQTVLSENINKTIVFRPYEPKKPSVELQKSKISITQKTIINQGIKIPDLYVPDPIPINPNSLINVQKILEHIEIITGIKSGKHKWIPVVCDSVPYNQALKLKKFSLVNFTSREIDIKIFARCQGYQTDNQLDFFRKCIDHHKVWDSICNIYRYSMASELIWPRHPIYKLLEVSYEETLLNLKPQIRETIENISVISRSGLHNQHQGLDAIMEEINKALKSLISPVPSQHYWEIAARNYINFLKNNEPDLILCIEEQRFRVYLRKKQFLNPIKLNSAFTNLDGGVNLSEKMKSFSILAQEKRQTFIKNTLMQKTSTGTWQAIPVTEQEAEMLKNEKMMKKEELISVINSILILLPESQRSKYTNLKNKTKTMLLTILQEIRDLNNLDEAVGEDDVNKEAIDEDNVNKEPADEEVV</sequence>